<reference evidence="1 2" key="1">
    <citation type="submission" date="2016-06" db="EMBL/GenBank/DDBJ databases">
        <title>Genome sequence of halotolerant plant growth promoting strain of Halomonas elongata HEK1 isolated from salterns of Rann of Kutch, Gujarat, India.</title>
        <authorList>
            <person name="Gaba S."/>
            <person name="Singh R.N."/>
            <person name="Abrol S."/>
            <person name="Kaushik R."/>
            <person name="Saxena A.K."/>
        </authorList>
    </citation>
    <scope>NUCLEOTIDE SEQUENCE [LARGE SCALE GENOMIC DNA]</scope>
    <source>
        <strain evidence="1 2">HEK1</strain>
    </source>
</reference>
<proteinExistence type="predicted"/>
<dbReference type="AlphaFoldDB" id="A0A1B8P6Z7"/>
<gene>
    <name evidence="1" type="ORF">A8U91_02397</name>
</gene>
<name>A0A1B8P6Z7_HALEL</name>
<evidence type="ECO:0000313" key="1">
    <source>
        <dbReference type="EMBL" id="OBX38017.1"/>
    </source>
</evidence>
<protein>
    <submittedName>
        <fullName evidence="1">Potassium transporter</fullName>
    </submittedName>
</protein>
<accession>A0A1B8P6Z7</accession>
<evidence type="ECO:0000313" key="2">
    <source>
        <dbReference type="Proteomes" id="UP000092504"/>
    </source>
</evidence>
<comment type="caution">
    <text evidence="1">The sequence shown here is derived from an EMBL/GenBank/DDBJ whole genome shotgun (WGS) entry which is preliminary data.</text>
</comment>
<dbReference type="EMBL" id="MAJD01000001">
    <property type="protein sequence ID" value="OBX38017.1"/>
    <property type="molecule type" value="Genomic_DNA"/>
</dbReference>
<dbReference type="Proteomes" id="UP000092504">
    <property type="component" value="Unassembled WGS sequence"/>
</dbReference>
<sequence>MSLRMILRILGLLLMMFSLTMVPPILISLLFADGMWQAFVVALGSPWAPGP</sequence>
<dbReference type="PATRIC" id="fig|2746.7.peg.2458"/>
<organism evidence="1 2">
    <name type="scientific">Halomonas elongata</name>
    <dbReference type="NCBI Taxonomy" id="2746"/>
    <lineage>
        <taxon>Bacteria</taxon>
        <taxon>Pseudomonadati</taxon>
        <taxon>Pseudomonadota</taxon>
        <taxon>Gammaproteobacteria</taxon>
        <taxon>Oceanospirillales</taxon>
        <taxon>Halomonadaceae</taxon>
        <taxon>Halomonas</taxon>
    </lineage>
</organism>